<proteinExistence type="predicted"/>
<dbReference type="InterPro" id="IPR003812">
    <property type="entry name" value="Fido"/>
</dbReference>
<dbReference type="OrthoDB" id="9796566at2"/>
<dbReference type="InterPro" id="IPR040198">
    <property type="entry name" value="Fido_containing"/>
</dbReference>
<dbReference type="Pfam" id="PF02661">
    <property type="entry name" value="Fic"/>
    <property type="match status" value="1"/>
</dbReference>
<dbReference type="PANTHER" id="PTHR13504">
    <property type="entry name" value="FIDO DOMAIN-CONTAINING PROTEIN DDB_G0283145"/>
    <property type="match status" value="1"/>
</dbReference>
<dbReference type="RefSeq" id="WP_013011479.1">
    <property type="nucleotide sequence ID" value="NC_013943.1"/>
</dbReference>
<keyword evidence="1" id="KW-0547">Nucleotide-binding</keyword>
<keyword evidence="4" id="KW-1185">Reference proteome</keyword>
<evidence type="ECO:0000313" key="4">
    <source>
        <dbReference type="Proteomes" id="UP000002012"/>
    </source>
</evidence>
<dbReference type="GO" id="GO:0005524">
    <property type="term" value="F:ATP binding"/>
    <property type="evidence" value="ECO:0007669"/>
    <property type="project" value="UniProtKB-KW"/>
</dbReference>
<dbReference type="PaxDb" id="522772-Dacet_2214"/>
<accession>D4H2V3</accession>
<evidence type="ECO:0000313" key="3">
    <source>
        <dbReference type="EMBL" id="ADD68976.1"/>
    </source>
</evidence>
<protein>
    <submittedName>
        <fullName evidence="3">Filamentation induced by cAMP protein Fic</fullName>
    </submittedName>
</protein>
<dbReference type="InterPro" id="IPR036597">
    <property type="entry name" value="Fido-like_dom_sf"/>
</dbReference>
<name>D4H2V3_DENA2</name>
<feature type="domain" description="Fido" evidence="2">
    <location>
        <begin position="109"/>
        <end position="258"/>
    </location>
</feature>
<dbReference type="Proteomes" id="UP000002012">
    <property type="component" value="Chromosome"/>
</dbReference>
<dbReference type="HOGENOM" id="CLU_047250_2_1_0"/>
<feature type="binding site" evidence="1">
    <location>
        <begin position="236"/>
        <end position="237"/>
    </location>
    <ligand>
        <name>ATP</name>
        <dbReference type="ChEBI" id="CHEBI:30616"/>
    </ligand>
</feature>
<organism evidence="3 4">
    <name type="scientific">Denitrovibrio acetiphilus (strain DSM 12809 / NBRC 114555 / N2460)</name>
    <dbReference type="NCBI Taxonomy" id="522772"/>
    <lineage>
        <taxon>Bacteria</taxon>
        <taxon>Pseudomonadati</taxon>
        <taxon>Deferribacterota</taxon>
        <taxon>Deferribacteres</taxon>
        <taxon>Deferribacterales</taxon>
        <taxon>Geovibrionaceae</taxon>
        <taxon>Denitrovibrio</taxon>
    </lineage>
</organism>
<gene>
    <name evidence="3" type="ordered locus">Dacet_2214</name>
</gene>
<dbReference type="SUPFAM" id="SSF140931">
    <property type="entry name" value="Fic-like"/>
    <property type="match status" value="1"/>
</dbReference>
<dbReference type="eggNOG" id="COG3177">
    <property type="taxonomic scope" value="Bacteria"/>
</dbReference>
<reference evidence="3 4" key="1">
    <citation type="journal article" date="2010" name="Stand. Genomic Sci.">
        <title>Complete genome sequence of Denitrovibrio acetiphilus type strain (N2460).</title>
        <authorList>
            <person name="Kiss H."/>
            <person name="Lang E."/>
            <person name="Lapidus A."/>
            <person name="Copeland A."/>
            <person name="Nolan M."/>
            <person name="Glavina Del Rio T."/>
            <person name="Chen F."/>
            <person name="Lucas S."/>
            <person name="Tice H."/>
            <person name="Cheng J.F."/>
            <person name="Han C."/>
            <person name="Goodwin L."/>
            <person name="Pitluck S."/>
            <person name="Liolios K."/>
            <person name="Pati A."/>
            <person name="Ivanova N."/>
            <person name="Mavromatis K."/>
            <person name="Chen A."/>
            <person name="Palaniappan K."/>
            <person name="Land M."/>
            <person name="Hauser L."/>
            <person name="Chang Y.J."/>
            <person name="Jeffries C.D."/>
            <person name="Detter J.C."/>
            <person name="Brettin T."/>
            <person name="Spring S."/>
            <person name="Rohde M."/>
            <person name="Goker M."/>
            <person name="Woyke T."/>
            <person name="Bristow J."/>
            <person name="Eisen J.A."/>
            <person name="Markowitz V."/>
            <person name="Hugenholtz P."/>
            <person name="Kyrpides N.C."/>
            <person name="Klenk H.P."/>
        </authorList>
    </citation>
    <scope>NUCLEOTIDE SEQUENCE [LARGE SCALE GENOMIC DNA]</scope>
    <source>
        <strain evidence="4">DSM 12809 / NBRC 114555 / N2460</strain>
    </source>
</reference>
<dbReference type="InParanoid" id="D4H2V3"/>
<dbReference type="PROSITE" id="PS51459">
    <property type="entry name" value="FIDO"/>
    <property type="match status" value="1"/>
</dbReference>
<dbReference type="Gene3D" id="1.10.3290.10">
    <property type="entry name" value="Fido-like domain"/>
    <property type="match status" value="1"/>
</dbReference>
<sequence length="361" mass="41557">MKKELNTFHTGRYLLNAETSTDLSIINELLNVFHRMPLFPETITELQDNALAKAIFAEAKIEENPVTFEQVCRIMIHSRDNFSQDQSSIEVCNILAAHKLLDEKLSEKLTPEIISSVHNELIASMANIKEPDGSYRKGGIKADEKWISVPYTPPASTLDINFLIKQLLDWIENDLPSLNPIIKATLLHLHIKKIQPYSNANGHTARLLEIWYLKKNRIKILPYILPQIYNSRKEDYYKCISEFYASSDIQPFLHFIMDSLKDTVSSVRDANFAAMASVISDSRLAKMYENKTLIKRQYDFLCMIKESGASFQQEDLQLRKPYTKMYGNVSRTTVARDIKKYEDMGLIVLTKDGYVFKTDII</sequence>
<keyword evidence="1" id="KW-0067">ATP-binding</keyword>
<dbReference type="KEGG" id="dap:Dacet_2214"/>
<dbReference type="STRING" id="522772.Dacet_2214"/>
<dbReference type="PANTHER" id="PTHR13504:SF38">
    <property type="entry name" value="FIDO DOMAIN-CONTAINING PROTEIN"/>
    <property type="match status" value="1"/>
</dbReference>
<evidence type="ECO:0000256" key="1">
    <source>
        <dbReference type="PIRSR" id="PIRSR640198-2"/>
    </source>
</evidence>
<dbReference type="AlphaFoldDB" id="D4H2V3"/>
<evidence type="ECO:0000259" key="2">
    <source>
        <dbReference type="PROSITE" id="PS51459"/>
    </source>
</evidence>
<dbReference type="EMBL" id="CP001968">
    <property type="protein sequence ID" value="ADD68976.1"/>
    <property type="molecule type" value="Genomic_DNA"/>
</dbReference>